<dbReference type="RefSeq" id="XP_062643324.1">
    <property type="nucleotide sequence ID" value="XM_062795779.1"/>
</dbReference>
<feature type="binding site" evidence="1">
    <location>
        <position position="42"/>
    </location>
    <ligand>
        <name>ATP</name>
        <dbReference type="ChEBI" id="CHEBI:30616"/>
    </ligand>
</feature>
<dbReference type="PROSITE" id="PS00107">
    <property type="entry name" value="PROTEIN_KINASE_ATP"/>
    <property type="match status" value="1"/>
</dbReference>
<dbReference type="PROSITE" id="PS50011">
    <property type="entry name" value="PROTEIN_KINASE_DOM"/>
    <property type="match status" value="1"/>
</dbReference>
<keyword evidence="4" id="KW-1185">Reference proteome</keyword>
<name>A0AAN6TT26_9PEZI</name>
<sequence>MKQSSHGNARLERTLGWGGNGIASLFYVDPGNGAPRDYFVAKTCINPASRAAGALCEEKNMQNNCITMEYPPGQDLARSLPRDAQGQVFGVYGERVPPACQAAYDQALADRSWNHEGKTPGGAGVVHFDIDPQNILLGNINIGPANDRHALLPVFQLTDCGLARAIDLTYVSNARRRGTVGFLNDRRENPRPKTAGKYCWKTNLYQFAVVRHPITQEEIEISDPNNPGRLIKAWSYGAYILNDRHWGAVDGELRRLVAQCMCDEPAHRPELQELQATIASRLANTVWAGTDSDANVQAWMQQNIGNPAPPQNPPGQLPLWFMCDRGWTE</sequence>
<evidence type="ECO:0000256" key="1">
    <source>
        <dbReference type="PROSITE-ProRule" id="PRU10141"/>
    </source>
</evidence>
<dbReference type="GeneID" id="87832547"/>
<organism evidence="3 4">
    <name type="scientific">Parathielavia appendiculata</name>
    <dbReference type="NCBI Taxonomy" id="2587402"/>
    <lineage>
        <taxon>Eukaryota</taxon>
        <taxon>Fungi</taxon>
        <taxon>Dikarya</taxon>
        <taxon>Ascomycota</taxon>
        <taxon>Pezizomycotina</taxon>
        <taxon>Sordariomycetes</taxon>
        <taxon>Sordariomycetidae</taxon>
        <taxon>Sordariales</taxon>
        <taxon>Chaetomiaceae</taxon>
        <taxon>Parathielavia</taxon>
    </lineage>
</organism>
<protein>
    <recommendedName>
        <fullName evidence="2">Protein kinase domain-containing protein</fullName>
    </recommendedName>
</protein>
<dbReference type="InterPro" id="IPR000719">
    <property type="entry name" value="Prot_kinase_dom"/>
</dbReference>
<dbReference type="GO" id="GO:0005524">
    <property type="term" value="F:ATP binding"/>
    <property type="evidence" value="ECO:0007669"/>
    <property type="project" value="UniProtKB-UniRule"/>
</dbReference>
<dbReference type="InterPro" id="IPR011009">
    <property type="entry name" value="Kinase-like_dom_sf"/>
</dbReference>
<evidence type="ECO:0000259" key="2">
    <source>
        <dbReference type="PROSITE" id="PS50011"/>
    </source>
</evidence>
<dbReference type="Proteomes" id="UP001302602">
    <property type="component" value="Unassembled WGS sequence"/>
</dbReference>
<keyword evidence="1" id="KW-0067">ATP-binding</keyword>
<feature type="domain" description="Protein kinase" evidence="2">
    <location>
        <begin position="1"/>
        <end position="282"/>
    </location>
</feature>
<keyword evidence="1" id="KW-0547">Nucleotide-binding</keyword>
<reference evidence="3" key="2">
    <citation type="submission" date="2023-05" db="EMBL/GenBank/DDBJ databases">
        <authorList>
            <consortium name="Lawrence Berkeley National Laboratory"/>
            <person name="Steindorff A."/>
            <person name="Hensen N."/>
            <person name="Bonometti L."/>
            <person name="Westerberg I."/>
            <person name="Brannstrom I.O."/>
            <person name="Guillou S."/>
            <person name="Cros-Aarteil S."/>
            <person name="Calhoun S."/>
            <person name="Haridas S."/>
            <person name="Kuo A."/>
            <person name="Mondo S."/>
            <person name="Pangilinan J."/>
            <person name="Riley R."/>
            <person name="Labutti K."/>
            <person name="Andreopoulos B."/>
            <person name="Lipzen A."/>
            <person name="Chen C."/>
            <person name="Yanf M."/>
            <person name="Daum C."/>
            <person name="Ng V."/>
            <person name="Clum A."/>
            <person name="Ohm R."/>
            <person name="Martin F."/>
            <person name="Silar P."/>
            <person name="Natvig D."/>
            <person name="Lalanne C."/>
            <person name="Gautier V."/>
            <person name="Ament-Velasquez S.L."/>
            <person name="Kruys A."/>
            <person name="Hutchinson M.I."/>
            <person name="Powell A.J."/>
            <person name="Barry K."/>
            <person name="Miller A.N."/>
            <person name="Grigoriev I.V."/>
            <person name="Debuchy R."/>
            <person name="Gladieux P."/>
            <person name="Thoren M.H."/>
            <person name="Johannesson H."/>
        </authorList>
    </citation>
    <scope>NUCLEOTIDE SEQUENCE</scope>
    <source>
        <strain evidence="3">CBS 731.68</strain>
    </source>
</reference>
<dbReference type="EMBL" id="MU853247">
    <property type="protein sequence ID" value="KAK4119551.1"/>
    <property type="molecule type" value="Genomic_DNA"/>
</dbReference>
<gene>
    <name evidence="3" type="ORF">N657DRAFT_674818</name>
</gene>
<evidence type="ECO:0000313" key="3">
    <source>
        <dbReference type="EMBL" id="KAK4119551.1"/>
    </source>
</evidence>
<accession>A0AAN6TT26</accession>
<dbReference type="SUPFAM" id="SSF56112">
    <property type="entry name" value="Protein kinase-like (PK-like)"/>
    <property type="match status" value="1"/>
</dbReference>
<proteinExistence type="predicted"/>
<dbReference type="GO" id="GO:0004672">
    <property type="term" value="F:protein kinase activity"/>
    <property type="evidence" value="ECO:0007669"/>
    <property type="project" value="InterPro"/>
</dbReference>
<comment type="caution">
    <text evidence="3">The sequence shown here is derived from an EMBL/GenBank/DDBJ whole genome shotgun (WGS) entry which is preliminary data.</text>
</comment>
<dbReference type="Gene3D" id="1.10.510.10">
    <property type="entry name" value="Transferase(Phosphotransferase) domain 1"/>
    <property type="match status" value="1"/>
</dbReference>
<reference evidence="3" key="1">
    <citation type="journal article" date="2023" name="Mol. Phylogenet. Evol.">
        <title>Genome-scale phylogeny and comparative genomics of the fungal order Sordariales.</title>
        <authorList>
            <person name="Hensen N."/>
            <person name="Bonometti L."/>
            <person name="Westerberg I."/>
            <person name="Brannstrom I.O."/>
            <person name="Guillou S."/>
            <person name="Cros-Aarteil S."/>
            <person name="Calhoun S."/>
            <person name="Haridas S."/>
            <person name="Kuo A."/>
            <person name="Mondo S."/>
            <person name="Pangilinan J."/>
            <person name="Riley R."/>
            <person name="LaButti K."/>
            <person name="Andreopoulos B."/>
            <person name="Lipzen A."/>
            <person name="Chen C."/>
            <person name="Yan M."/>
            <person name="Daum C."/>
            <person name="Ng V."/>
            <person name="Clum A."/>
            <person name="Steindorff A."/>
            <person name="Ohm R.A."/>
            <person name="Martin F."/>
            <person name="Silar P."/>
            <person name="Natvig D.O."/>
            <person name="Lalanne C."/>
            <person name="Gautier V."/>
            <person name="Ament-Velasquez S.L."/>
            <person name="Kruys A."/>
            <person name="Hutchinson M.I."/>
            <person name="Powell A.J."/>
            <person name="Barry K."/>
            <person name="Miller A.N."/>
            <person name="Grigoriev I.V."/>
            <person name="Debuchy R."/>
            <person name="Gladieux P."/>
            <person name="Hiltunen Thoren M."/>
            <person name="Johannesson H."/>
        </authorList>
    </citation>
    <scope>NUCLEOTIDE SEQUENCE</scope>
    <source>
        <strain evidence="3">CBS 731.68</strain>
    </source>
</reference>
<dbReference type="AlphaFoldDB" id="A0AAN6TT26"/>
<dbReference type="InterPro" id="IPR017441">
    <property type="entry name" value="Protein_kinase_ATP_BS"/>
</dbReference>
<evidence type="ECO:0000313" key="4">
    <source>
        <dbReference type="Proteomes" id="UP001302602"/>
    </source>
</evidence>